<feature type="region of interest" description="Disordered" evidence="1">
    <location>
        <begin position="227"/>
        <end position="267"/>
    </location>
</feature>
<gene>
    <name evidence="3" type="ORF">K450DRAFT_235728</name>
</gene>
<feature type="region of interest" description="Disordered" evidence="1">
    <location>
        <begin position="341"/>
        <end position="454"/>
    </location>
</feature>
<dbReference type="RefSeq" id="XP_051445741.1">
    <property type="nucleotide sequence ID" value="XM_051588138.1"/>
</dbReference>
<accession>A0AAD5ECE9</accession>
<reference evidence="3" key="2">
    <citation type="journal article" date="2022" name="Proc. Natl. Acad. Sci. U.S.A.">
        <title>Diploid-dominant life cycles characterize the early evolution of Fungi.</title>
        <authorList>
            <person name="Amses K.R."/>
            <person name="Simmons D.R."/>
            <person name="Longcore J.E."/>
            <person name="Mondo S.J."/>
            <person name="Seto K."/>
            <person name="Jeronimo G.H."/>
            <person name="Bonds A.E."/>
            <person name="Quandt C.A."/>
            <person name="Davis W.J."/>
            <person name="Chang Y."/>
            <person name="Federici B.A."/>
            <person name="Kuo A."/>
            <person name="LaButti K."/>
            <person name="Pangilinan J."/>
            <person name="Andreopoulos W."/>
            <person name="Tritt A."/>
            <person name="Riley R."/>
            <person name="Hundley H."/>
            <person name="Johnson J."/>
            <person name="Lipzen A."/>
            <person name="Barry K."/>
            <person name="Lang B.F."/>
            <person name="Cuomo C.A."/>
            <person name="Buchler N.E."/>
            <person name="Grigoriev I.V."/>
            <person name="Spatafora J.W."/>
            <person name="Stajich J.E."/>
            <person name="James T.Y."/>
        </authorList>
    </citation>
    <scope>NUCLEOTIDE SEQUENCE</scope>
    <source>
        <strain evidence="3">AG</strain>
    </source>
</reference>
<dbReference type="GeneID" id="75913483"/>
<dbReference type="AlphaFoldDB" id="A0AAD5ECE9"/>
<feature type="compositionally biased region" description="Basic and acidic residues" evidence="1">
    <location>
        <begin position="508"/>
        <end position="519"/>
    </location>
</feature>
<dbReference type="SMART" id="SM00233">
    <property type="entry name" value="PH"/>
    <property type="match status" value="1"/>
</dbReference>
<feature type="region of interest" description="Disordered" evidence="1">
    <location>
        <begin position="504"/>
        <end position="558"/>
    </location>
</feature>
<comment type="caution">
    <text evidence="3">The sequence shown here is derived from an EMBL/GenBank/DDBJ whole genome shotgun (WGS) entry which is preliminary data.</text>
</comment>
<protein>
    <recommendedName>
        <fullName evidence="2">PH domain-containing protein</fullName>
    </recommendedName>
</protein>
<dbReference type="InterPro" id="IPR001849">
    <property type="entry name" value="PH_domain"/>
</dbReference>
<feature type="region of interest" description="Disordered" evidence="1">
    <location>
        <begin position="729"/>
        <end position="765"/>
    </location>
</feature>
<feature type="region of interest" description="Disordered" evidence="1">
    <location>
        <begin position="1"/>
        <end position="20"/>
    </location>
</feature>
<feature type="compositionally biased region" description="Low complexity" evidence="1">
    <location>
        <begin position="525"/>
        <end position="539"/>
    </location>
</feature>
<feature type="domain" description="PH" evidence="2">
    <location>
        <begin position="24"/>
        <end position="179"/>
    </location>
</feature>
<organism evidence="3 4">
    <name type="scientific">Umbelopsis ramanniana AG</name>
    <dbReference type="NCBI Taxonomy" id="1314678"/>
    <lineage>
        <taxon>Eukaryota</taxon>
        <taxon>Fungi</taxon>
        <taxon>Fungi incertae sedis</taxon>
        <taxon>Mucoromycota</taxon>
        <taxon>Mucoromycotina</taxon>
        <taxon>Umbelopsidomycetes</taxon>
        <taxon>Umbelopsidales</taxon>
        <taxon>Umbelopsidaceae</taxon>
        <taxon>Umbelopsis</taxon>
    </lineage>
</organism>
<evidence type="ECO:0000313" key="3">
    <source>
        <dbReference type="EMBL" id="KAI8580737.1"/>
    </source>
</evidence>
<dbReference type="CDD" id="cd00821">
    <property type="entry name" value="PH"/>
    <property type="match status" value="1"/>
</dbReference>
<feature type="compositionally biased region" description="Basic residues" evidence="1">
    <location>
        <begin position="354"/>
        <end position="376"/>
    </location>
</feature>
<dbReference type="EMBL" id="MU620910">
    <property type="protein sequence ID" value="KAI8580737.1"/>
    <property type="molecule type" value="Genomic_DNA"/>
</dbReference>
<evidence type="ECO:0000259" key="2">
    <source>
        <dbReference type="PROSITE" id="PS50003"/>
    </source>
</evidence>
<dbReference type="PROSITE" id="PS50003">
    <property type="entry name" value="PH_DOMAIN"/>
    <property type="match status" value="1"/>
</dbReference>
<dbReference type="InterPro" id="IPR011993">
    <property type="entry name" value="PH-like_dom_sf"/>
</dbReference>
<dbReference type="Proteomes" id="UP001206595">
    <property type="component" value="Unassembled WGS sequence"/>
</dbReference>
<keyword evidence="4" id="KW-1185">Reference proteome</keyword>
<sequence>MGLAHPKTSSHSNMENMRETPALSPVFEGRLYLRSENKQWQLRLFRFDGTTLTCLSTRKVKLPPGTRLDPSVLDLNELVMNRSPSASVTSPLLATPANKSRTKPGADMAGYYQLPKWTVNVADISGISMLKNNKRKNLFTNQNSLCFCVRTYDDRCYVLKAQKEKDLERWLFILTKMWDFASALRSHFNPESQQQNIQGANLQHNDDNLPLAQTISPKTLAIITSQDQLPRPSSQNVSPHTPPSTVRKLVPPLPMENYGRLAQNSSPTDVYEQRYQMPQLSSEKLDWIDAWRNSLAELVASDPQIKLAPPVIEPIKDDDSMSIASEMTSITTRARLKAEETAELKPPYSNTTGLRRRITTGSRHSARKPTISRRKAGAAARLNIVGPAPELSMVEKEQIDDESSSPKLQRKRSKDVKNWIESDRRPGRASRSSSTRRPSFRRPDNVRPSSTPEVYSLNFFQSTTPSDETDSPKEPNTAWTAAINADDNGLKYHSSVRGKAIQLVQPSEKSKATVIHEDADAGQVRSRSSTPTSKRSSSPAPQSRIHHNRSSSSLRSDQIVSSSPLTNLIYNNAQAKRNSDMSSFDLGAGNPRRRYSGGFNGEENGPSFAETQQMMWQKHYHLQQQQHMQAAAIAAYQYPANYSYGSMPSLVSPAIPPVSVQHSFMSSFPRNFPSGTTPDDDKYLGAASDTPVINKRHQSLYYQSAEGKSYNDTSRLSDDLAQLRVRPKLSVADSDVSSRSRRPESWMGTRSTTQHHDLGTTKRKSMSTFNKLLDQRPAIRQHNHF</sequence>
<feature type="compositionally biased region" description="Basic and acidic residues" evidence="1">
    <location>
        <begin position="415"/>
        <end position="426"/>
    </location>
</feature>
<feature type="compositionally biased region" description="Polar residues" evidence="1">
    <location>
        <begin position="227"/>
        <end position="239"/>
    </location>
</feature>
<name>A0AAD5ECE9_UMBRA</name>
<proteinExistence type="predicted"/>
<dbReference type="SUPFAM" id="SSF50729">
    <property type="entry name" value="PH domain-like"/>
    <property type="match status" value="1"/>
</dbReference>
<evidence type="ECO:0000313" key="4">
    <source>
        <dbReference type="Proteomes" id="UP001206595"/>
    </source>
</evidence>
<evidence type="ECO:0000256" key="1">
    <source>
        <dbReference type="SAM" id="MobiDB-lite"/>
    </source>
</evidence>
<dbReference type="Gene3D" id="2.30.29.30">
    <property type="entry name" value="Pleckstrin-homology domain (PH domain)/Phosphotyrosine-binding domain (PTB)"/>
    <property type="match status" value="1"/>
</dbReference>
<reference evidence="3" key="1">
    <citation type="submission" date="2021-06" db="EMBL/GenBank/DDBJ databases">
        <authorList>
            <consortium name="DOE Joint Genome Institute"/>
            <person name="Mondo S.J."/>
            <person name="Amses K.R."/>
            <person name="Simmons D.R."/>
            <person name="Longcore J.E."/>
            <person name="Seto K."/>
            <person name="Alves G.H."/>
            <person name="Bonds A.E."/>
            <person name="Quandt C.A."/>
            <person name="Davis W.J."/>
            <person name="Chang Y."/>
            <person name="Letcher P.M."/>
            <person name="Powell M.J."/>
            <person name="Kuo A."/>
            <person name="Labutti K."/>
            <person name="Pangilinan J."/>
            <person name="Andreopoulos W."/>
            <person name="Tritt A."/>
            <person name="Riley R."/>
            <person name="Hundley H."/>
            <person name="Johnson J."/>
            <person name="Lipzen A."/>
            <person name="Barry K."/>
            <person name="Berbee M.L."/>
            <person name="Buchler N.E."/>
            <person name="Grigoriev I.V."/>
            <person name="Spatafora J.W."/>
            <person name="Stajich J.E."/>
            <person name="James T.Y."/>
        </authorList>
    </citation>
    <scope>NUCLEOTIDE SEQUENCE</scope>
    <source>
        <strain evidence="3">AG</strain>
    </source>
</reference>